<gene>
    <name evidence="1" type="ORF">CCMSSC00406_0009845</name>
</gene>
<evidence type="ECO:0000313" key="2">
    <source>
        <dbReference type="Proteomes" id="UP000824881"/>
    </source>
</evidence>
<keyword evidence="2" id="KW-1185">Reference proteome</keyword>
<accession>A0ACB7IU81</accession>
<dbReference type="Proteomes" id="UP000824881">
    <property type="component" value="Unassembled WGS sequence"/>
</dbReference>
<name>A0ACB7IU81_PLECO</name>
<comment type="caution">
    <text evidence="1">The sequence shown here is derived from an EMBL/GenBank/DDBJ whole genome shotgun (WGS) entry which is preliminary data.</text>
</comment>
<reference evidence="1 2" key="1">
    <citation type="journal article" date="2021" name="Appl. Environ. Microbiol.">
        <title>Genetic linkage and physical mapping for an oyster mushroom Pleurotus cornucopiae and QTL analysis for the trait cap color.</title>
        <authorList>
            <person name="Zhang Y."/>
            <person name="Gao W."/>
            <person name="Sonnenberg A."/>
            <person name="Chen Q."/>
            <person name="Zhang J."/>
            <person name="Huang C."/>
        </authorList>
    </citation>
    <scope>NUCLEOTIDE SEQUENCE [LARGE SCALE GENOMIC DNA]</scope>
    <source>
        <strain evidence="1">CCMSSC00406</strain>
    </source>
</reference>
<evidence type="ECO:0000313" key="1">
    <source>
        <dbReference type="EMBL" id="KAG9221396.1"/>
    </source>
</evidence>
<proteinExistence type="predicted"/>
<sequence>MIPQTVVPRMSIRSSPWAGLYRRLATAATATRRPRQEGTIASVFTTLTNEAEAALPARFVELKRQIWRDDLRQSWQEVLSELGPAVEEIEARGGTIIPKVAYNDLKSGLPATTVGEIKKRGAVIVTGGVPQDEALKWKRDIKDYAAANAQHVRGFPPNDIQVFEIYNSKSQIRARTHPALLETQKFLLSLWHTSDPGSEISLTTPISYFDRLRIRHPGDSKFTLGPHIDGGSVERWEDPTLRSCFGRILQGGSQWRKHDPFDASPRIHAKQDLYQTPNQCTVFRPWQGWTALSSTRAGEGTLRVLPMLSLATAYLMLRPFFRPRLLASPASLDPADWEPDLDSPAFPGNVIGKTQEAKEHLHPHLQLQRSMVSIPQVQPGDQVYWHCDLVHAVEPQHRGTGDSSVLYIPAVPLTVNKYVGHAFPASWDSPSHSASYLRDQRINFLSGLPPPDFPGGEGELHFTGRGSADDVTSTTAREVLGFEPFHGIQFATKVNEALRD</sequence>
<dbReference type="EMBL" id="WQMT02000007">
    <property type="protein sequence ID" value="KAG9221396.1"/>
    <property type="molecule type" value="Genomic_DNA"/>
</dbReference>
<protein>
    <submittedName>
        <fullName evidence="1">Uncharacterized protein</fullName>
    </submittedName>
</protein>
<organism evidence="1 2">
    <name type="scientific">Pleurotus cornucopiae</name>
    <name type="common">Cornucopia mushroom</name>
    <dbReference type="NCBI Taxonomy" id="5321"/>
    <lineage>
        <taxon>Eukaryota</taxon>
        <taxon>Fungi</taxon>
        <taxon>Dikarya</taxon>
        <taxon>Basidiomycota</taxon>
        <taxon>Agaricomycotina</taxon>
        <taxon>Agaricomycetes</taxon>
        <taxon>Agaricomycetidae</taxon>
        <taxon>Agaricales</taxon>
        <taxon>Pleurotineae</taxon>
        <taxon>Pleurotaceae</taxon>
        <taxon>Pleurotus</taxon>
    </lineage>
</organism>